<keyword evidence="2" id="KW-0812">Transmembrane</keyword>
<sequence>MINRKKLRLFVLIGIVIIVILAGGVFFTAKAIKKQVAHNNERQQTQVKKGEQPPTSSSSNNTLSGDEKVPEKTSDKLSQKATLTQFLETFSTWKLNNTSIDNRAKALQTLMAPLAYQSNYIKEEADQLKLLLERYQKTKQIDTSNSTQLVSRQYERSNLYLNANSQGQYYVELYYYETPVYQTTGYTIEAKYNITMNGNQVVSLALLSQKSVPEGKINGNK</sequence>
<feature type="region of interest" description="Disordered" evidence="1">
    <location>
        <begin position="38"/>
        <end position="76"/>
    </location>
</feature>
<feature type="compositionally biased region" description="Low complexity" evidence="1">
    <location>
        <begin position="53"/>
        <end position="62"/>
    </location>
</feature>
<dbReference type="EMBL" id="WITJ01000001">
    <property type="protein sequence ID" value="MQW38378.1"/>
    <property type="molecule type" value="Genomic_DNA"/>
</dbReference>
<reference evidence="3 4" key="1">
    <citation type="submission" date="2019-10" db="EMBL/GenBank/DDBJ databases">
        <authorList>
            <person name="Dong K."/>
        </authorList>
    </citation>
    <scope>NUCLEOTIDE SEQUENCE [LARGE SCALE GENOMIC DNA]</scope>
    <source>
        <strain evidence="3 4">DSM 28960</strain>
    </source>
</reference>
<comment type="caution">
    <text evidence="3">The sequence shown here is derived from an EMBL/GenBank/DDBJ whole genome shotgun (WGS) entry which is preliminary data.</text>
</comment>
<proteinExistence type="predicted"/>
<evidence type="ECO:0000313" key="4">
    <source>
        <dbReference type="Proteomes" id="UP000439550"/>
    </source>
</evidence>
<evidence type="ECO:0000313" key="3">
    <source>
        <dbReference type="EMBL" id="MQW38378.1"/>
    </source>
</evidence>
<accession>A0A7X2CZQ5</accession>
<evidence type="ECO:0000256" key="1">
    <source>
        <dbReference type="SAM" id="MobiDB-lite"/>
    </source>
</evidence>
<gene>
    <name evidence="3" type="ORF">GHI93_00235</name>
</gene>
<keyword evidence="2" id="KW-1133">Transmembrane helix</keyword>
<protein>
    <submittedName>
        <fullName evidence="3">Uncharacterized protein</fullName>
    </submittedName>
</protein>
<name>A0A7X2CZQ5_9LACT</name>
<dbReference type="AlphaFoldDB" id="A0A7X2CZQ5"/>
<feature type="transmembrane region" description="Helical" evidence="2">
    <location>
        <begin position="7"/>
        <end position="29"/>
    </location>
</feature>
<organism evidence="3 4">
    <name type="scientific">Lactococcus hircilactis</name>
    <dbReference type="NCBI Taxonomy" id="1494462"/>
    <lineage>
        <taxon>Bacteria</taxon>
        <taxon>Bacillati</taxon>
        <taxon>Bacillota</taxon>
        <taxon>Bacilli</taxon>
        <taxon>Lactobacillales</taxon>
        <taxon>Streptococcaceae</taxon>
        <taxon>Lactococcus</taxon>
    </lineage>
</organism>
<dbReference type="OrthoDB" id="9877837at2"/>
<keyword evidence="2" id="KW-0472">Membrane</keyword>
<keyword evidence="4" id="KW-1185">Reference proteome</keyword>
<dbReference type="Proteomes" id="UP000439550">
    <property type="component" value="Unassembled WGS sequence"/>
</dbReference>
<feature type="compositionally biased region" description="Basic and acidic residues" evidence="1">
    <location>
        <begin position="65"/>
        <end position="76"/>
    </location>
</feature>
<evidence type="ECO:0000256" key="2">
    <source>
        <dbReference type="SAM" id="Phobius"/>
    </source>
</evidence>
<dbReference type="RefSeq" id="WP_153494521.1">
    <property type="nucleotide sequence ID" value="NZ_CBCRWP010000001.1"/>
</dbReference>